<accession>A0A2U3E384</accession>
<dbReference type="SUPFAM" id="SSF48056">
    <property type="entry name" value="Di-copper centre-containing domain"/>
    <property type="match status" value="1"/>
</dbReference>
<dbReference type="Pfam" id="PF00264">
    <property type="entry name" value="Tyrosinase"/>
    <property type="match status" value="1"/>
</dbReference>
<dbReference type="AlphaFoldDB" id="A0A2U3E384"/>
<dbReference type="EMBL" id="LCWV01000013">
    <property type="protein sequence ID" value="PWI68967.1"/>
    <property type="molecule type" value="Genomic_DNA"/>
</dbReference>
<evidence type="ECO:0000256" key="1">
    <source>
        <dbReference type="ARBA" id="ARBA00022723"/>
    </source>
</evidence>
<evidence type="ECO:0000313" key="4">
    <source>
        <dbReference type="EMBL" id="PWI68967.1"/>
    </source>
</evidence>
<sequence>MCLYEDKGKKKSQRRVVDSKATAGPPLRDADPLAKLMHRTLQADGRQIQVAVAIRILSWKVNVSCCRWDCVVRTVNIKESLSRVHRPVPLTLSWHNISILAGEEGPSYFLLLALVIAAIRPFVSMLPKLSSVWPAALAVLAAASSVTLAQQHIPVTGAPVPGNGPVPPRLNINDMQANGGPAWDLFLRSLRAMYDMAPSDQRSWFQIAGIHGKPYVEWNNAGPERSDGWRGYCPHGERIFLSWHRPYLALFEQELVKHAQRLAAEYPAQWRDSYLNAAANLRIPYWDWAADLAVPQATVPRTVKVKVPNGDGLRENEMENPLATYRYPSAALEGRFGIFDEVRGRTQIMRCPAPGRYPESANNALRSRAYPEWVYDAFTTQNTFNGFATGERGFGLERIHDSIHWDGACGQQFLSLDLTAFDSLFLFHHINADRLWAHWQAIHPEAPIFNDTYRGRSRFATRENTLIDNRSPLEPFFQKSGSFHTSLSVLSYGSFGYTYPGLEFWAKSQDQMRQDAMRTINQLYGPRRGASAIKALALGGDEVTQQHQSLQRYFVKLQVDRSEVERPCSVNVYLDDHRAGSWVISQQPEGGIAQGGFTIDKAIHDTGKHQSSVEDTTKSIKNSLRVEIETRDGKRIDPGAVPSLTMELEDVDFVPPARDDEFPQYRNPHRQSTSPIRGQLKRCDRAIYLASRAVIDEVNGVSRGCSPAPVPASLWCIWCIGRPSGPEAKWVLGRRGSPGPAAPASRAPPRAAQPQKPPTVPPTSDISIPPRARNAPAK</sequence>
<keyword evidence="1" id="KW-0479">Metal-binding</keyword>
<dbReference type="PROSITE" id="PS00497">
    <property type="entry name" value="TYROSINASE_1"/>
    <property type="match status" value="1"/>
</dbReference>
<gene>
    <name evidence="4" type="ORF">PCL_01352</name>
</gene>
<reference evidence="4 5" key="1">
    <citation type="journal article" date="2016" name="Front. Microbiol.">
        <title>Genome and transcriptome sequences reveal the specific parasitism of the nematophagous Purpureocillium lilacinum 36-1.</title>
        <authorList>
            <person name="Xie J."/>
            <person name="Li S."/>
            <person name="Mo C."/>
            <person name="Xiao X."/>
            <person name="Peng D."/>
            <person name="Wang G."/>
            <person name="Xiao Y."/>
        </authorList>
    </citation>
    <scope>NUCLEOTIDE SEQUENCE [LARGE SCALE GENOMIC DNA]</scope>
    <source>
        <strain evidence="4 5">36-1</strain>
    </source>
</reference>
<dbReference type="Gene3D" id="1.10.1280.10">
    <property type="entry name" value="Di-copper center containing domain from catechol oxidase"/>
    <property type="match status" value="1"/>
</dbReference>
<feature type="region of interest" description="Disordered" evidence="2">
    <location>
        <begin position="1"/>
        <end position="26"/>
    </location>
</feature>
<dbReference type="GO" id="GO:0046872">
    <property type="term" value="F:metal ion binding"/>
    <property type="evidence" value="ECO:0007669"/>
    <property type="project" value="UniProtKB-KW"/>
</dbReference>
<dbReference type="Proteomes" id="UP000245956">
    <property type="component" value="Unassembled WGS sequence"/>
</dbReference>
<comment type="caution">
    <text evidence="4">The sequence shown here is derived from an EMBL/GenBank/DDBJ whole genome shotgun (WGS) entry which is preliminary data.</text>
</comment>
<evidence type="ECO:0000313" key="5">
    <source>
        <dbReference type="Proteomes" id="UP000245956"/>
    </source>
</evidence>
<protein>
    <recommendedName>
        <fullName evidence="3">Tyrosinase copper-binding domain-containing protein</fullName>
    </recommendedName>
</protein>
<dbReference type="InterPro" id="IPR002227">
    <property type="entry name" value="Tyrosinase_Cu-bd"/>
</dbReference>
<organism evidence="4 5">
    <name type="scientific">Purpureocillium lilacinum</name>
    <name type="common">Paecilomyces lilacinus</name>
    <dbReference type="NCBI Taxonomy" id="33203"/>
    <lineage>
        <taxon>Eukaryota</taxon>
        <taxon>Fungi</taxon>
        <taxon>Dikarya</taxon>
        <taxon>Ascomycota</taxon>
        <taxon>Pezizomycotina</taxon>
        <taxon>Sordariomycetes</taxon>
        <taxon>Hypocreomycetidae</taxon>
        <taxon>Hypocreales</taxon>
        <taxon>Ophiocordycipitaceae</taxon>
        <taxon>Purpureocillium</taxon>
    </lineage>
</organism>
<evidence type="ECO:0000259" key="3">
    <source>
        <dbReference type="PROSITE" id="PS00497"/>
    </source>
</evidence>
<proteinExistence type="predicted"/>
<dbReference type="PANTHER" id="PTHR11474:SF131">
    <property type="entry name" value="TYROSINASE COPPER-BINDING DOMAIN-CONTAINING PROTEIN"/>
    <property type="match status" value="1"/>
</dbReference>
<feature type="domain" description="Tyrosinase copper-binding" evidence="3">
    <location>
        <begin position="235"/>
        <end position="252"/>
    </location>
</feature>
<evidence type="ECO:0000256" key="2">
    <source>
        <dbReference type="SAM" id="MobiDB-lite"/>
    </source>
</evidence>
<feature type="region of interest" description="Disordered" evidence="2">
    <location>
        <begin position="656"/>
        <end position="676"/>
    </location>
</feature>
<dbReference type="InterPro" id="IPR008922">
    <property type="entry name" value="Di-copper_centre_dom_sf"/>
</dbReference>
<dbReference type="GO" id="GO:0016491">
    <property type="term" value="F:oxidoreductase activity"/>
    <property type="evidence" value="ECO:0007669"/>
    <property type="project" value="InterPro"/>
</dbReference>
<dbReference type="InterPro" id="IPR050316">
    <property type="entry name" value="Tyrosinase/Hemocyanin"/>
</dbReference>
<dbReference type="PANTHER" id="PTHR11474">
    <property type="entry name" value="TYROSINASE FAMILY MEMBER"/>
    <property type="match status" value="1"/>
</dbReference>
<feature type="compositionally biased region" description="Low complexity" evidence="2">
    <location>
        <begin position="734"/>
        <end position="754"/>
    </location>
</feature>
<name>A0A2U3E384_PURLI</name>
<dbReference type="PRINTS" id="PR00092">
    <property type="entry name" value="TYROSINASE"/>
</dbReference>
<feature type="region of interest" description="Disordered" evidence="2">
    <location>
        <begin position="730"/>
        <end position="778"/>
    </location>
</feature>